<evidence type="ECO:0000313" key="2">
    <source>
        <dbReference type="Proteomes" id="UP000288805"/>
    </source>
</evidence>
<evidence type="ECO:0000313" key="1">
    <source>
        <dbReference type="EMBL" id="RVW59652.1"/>
    </source>
</evidence>
<name>A0A438FI68_VITVI</name>
<accession>A0A438FI68</accession>
<comment type="caution">
    <text evidence="1">The sequence shown here is derived from an EMBL/GenBank/DDBJ whole genome shotgun (WGS) entry which is preliminary data.</text>
</comment>
<gene>
    <name evidence="1" type="primary">RHB1A_3</name>
    <name evidence="1" type="ORF">CK203_103268</name>
</gene>
<proteinExistence type="predicted"/>
<dbReference type="AlphaFoldDB" id="A0A438FI68"/>
<dbReference type="OrthoDB" id="8062037at2759"/>
<sequence length="155" mass="16725">MGRCCCGSSKGTELNGIPAYYHCPKASAEHEILASHHGAASMLSTGLLVDTNLGISPPDTYKLPSAPIPYDVDLGHPQTPSAAENAFNGNVEVHCWSHLCSHGHWKLGACGPRFHLSMAELQSSNRHNITHPDAESRQQTCHSFLGGELSEWKDP</sequence>
<protein>
    <submittedName>
        <fullName evidence="1">Putative E3 ubiquitin-protein ligase RHB1A</fullName>
    </submittedName>
</protein>
<organism evidence="1 2">
    <name type="scientific">Vitis vinifera</name>
    <name type="common">Grape</name>
    <dbReference type="NCBI Taxonomy" id="29760"/>
    <lineage>
        <taxon>Eukaryota</taxon>
        <taxon>Viridiplantae</taxon>
        <taxon>Streptophyta</taxon>
        <taxon>Embryophyta</taxon>
        <taxon>Tracheophyta</taxon>
        <taxon>Spermatophyta</taxon>
        <taxon>Magnoliopsida</taxon>
        <taxon>eudicotyledons</taxon>
        <taxon>Gunneridae</taxon>
        <taxon>Pentapetalae</taxon>
        <taxon>rosids</taxon>
        <taxon>Vitales</taxon>
        <taxon>Vitaceae</taxon>
        <taxon>Viteae</taxon>
        <taxon>Vitis</taxon>
    </lineage>
</organism>
<dbReference type="Proteomes" id="UP000288805">
    <property type="component" value="Unassembled WGS sequence"/>
</dbReference>
<dbReference type="EMBL" id="QGNW01000883">
    <property type="protein sequence ID" value="RVW59652.1"/>
    <property type="molecule type" value="Genomic_DNA"/>
</dbReference>
<reference evidence="1 2" key="1">
    <citation type="journal article" date="2018" name="PLoS Genet.">
        <title>Population sequencing reveals clonal diversity and ancestral inbreeding in the grapevine cultivar Chardonnay.</title>
        <authorList>
            <person name="Roach M.J."/>
            <person name="Johnson D.L."/>
            <person name="Bohlmann J."/>
            <person name="van Vuuren H.J."/>
            <person name="Jones S.J."/>
            <person name="Pretorius I.S."/>
            <person name="Schmidt S.A."/>
            <person name="Borneman A.R."/>
        </authorList>
    </citation>
    <scope>NUCLEOTIDE SEQUENCE [LARGE SCALE GENOMIC DNA]</scope>
    <source>
        <strain evidence="2">cv. Chardonnay</strain>
        <tissue evidence="1">Leaf</tissue>
    </source>
</reference>